<evidence type="ECO:0000313" key="4">
    <source>
        <dbReference type="EMBL" id="KRN43745.1"/>
    </source>
</evidence>
<protein>
    <recommendedName>
        <fullName evidence="6">Single-stranded DNA-binding protein</fullName>
    </recommendedName>
</protein>
<dbReference type="EMBL" id="JQBA01000036">
    <property type="protein sequence ID" value="KRN43745.1"/>
    <property type="molecule type" value="Genomic_DNA"/>
</dbReference>
<dbReference type="PROSITE" id="PS50935">
    <property type="entry name" value="SSB"/>
    <property type="match status" value="1"/>
</dbReference>
<evidence type="ECO:0008006" key="6">
    <source>
        <dbReference type="Google" id="ProtNLM"/>
    </source>
</evidence>
<accession>A0A0R2GSC1</accession>
<dbReference type="Pfam" id="PF00436">
    <property type="entry name" value="SSB"/>
    <property type="match status" value="1"/>
</dbReference>
<dbReference type="InterPro" id="IPR000424">
    <property type="entry name" value="Primosome_PriB/ssb"/>
</dbReference>
<dbReference type="PATRIC" id="fig|148604.4.peg.1343"/>
<feature type="compositionally biased region" description="Polar residues" evidence="3">
    <location>
        <begin position="164"/>
        <end position="179"/>
    </location>
</feature>
<feature type="compositionally biased region" description="Polar residues" evidence="3">
    <location>
        <begin position="114"/>
        <end position="123"/>
    </location>
</feature>
<keyword evidence="5" id="KW-1185">Reference proteome</keyword>
<dbReference type="AlphaFoldDB" id="A0A0R2GSC1"/>
<keyword evidence="1 2" id="KW-0238">DNA-binding</keyword>
<dbReference type="InterPro" id="IPR012340">
    <property type="entry name" value="NA-bd_OB-fold"/>
</dbReference>
<comment type="caution">
    <text evidence="4">The sequence shown here is derived from an EMBL/GenBank/DDBJ whole genome shotgun (WGS) entry which is preliminary data.</text>
</comment>
<dbReference type="Gene3D" id="2.40.50.140">
    <property type="entry name" value="Nucleic acid-binding proteins"/>
    <property type="match status" value="1"/>
</dbReference>
<dbReference type="Proteomes" id="UP000051639">
    <property type="component" value="Unassembled WGS sequence"/>
</dbReference>
<feature type="region of interest" description="Disordered" evidence="3">
    <location>
        <begin position="114"/>
        <end position="263"/>
    </location>
</feature>
<evidence type="ECO:0000256" key="1">
    <source>
        <dbReference type="ARBA" id="ARBA00023125"/>
    </source>
</evidence>
<dbReference type="RefSeq" id="WP_056994796.1">
    <property type="nucleotide sequence ID" value="NZ_JQBA01000036.1"/>
</dbReference>
<dbReference type="GO" id="GO:0003697">
    <property type="term" value="F:single-stranded DNA binding"/>
    <property type="evidence" value="ECO:0007669"/>
    <property type="project" value="InterPro"/>
</dbReference>
<feature type="compositionally biased region" description="Polar residues" evidence="3">
    <location>
        <begin position="130"/>
        <end position="145"/>
    </location>
</feature>
<gene>
    <name evidence="4" type="ORF">IV41_GL001309</name>
</gene>
<feature type="compositionally biased region" description="Acidic residues" evidence="3">
    <location>
        <begin position="247"/>
        <end position="263"/>
    </location>
</feature>
<evidence type="ECO:0000256" key="3">
    <source>
        <dbReference type="SAM" id="MobiDB-lite"/>
    </source>
</evidence>
<proteinExistence type="predicted"/>
<evidence type="ECO:0000256" key="2">
    <source>
        <dbReference type="PROSITE-ProRule" id="PRU00252"/>
    </source>
</evidence>
<feature type="compositionally biased region" description="Low complexity" evidence="3">
    <location>
        <begin position="197"/>
        <end position="222"/>
    </location>
</feature>
<dbReference type="SUPFAM" id="SSF50249">
    <property type="entry name" value="Nucleic acid-binding proteins"/>
    <property type="match status" value="1"/>
</dbReference>
<name>A0A0R2GSC1_9LACO</name>
<sequence>MTADEQQTRGGFETNLFHFAGQVARQPELRTSKNGNDYCSITVINHYGRRTSYIPVVFFDESAGLLANNVNQGDYLYVNAHVSVSTYNGNTNYSVYGDGFHVIAPAGEFTPVETSQSNYNQAQPRPVQAATANSQTKLAQGQSMPPVSDDDLKQVVEEMKVDQQAPQSAPTATTSQAPVTQPEPVAPQNFSNNGPVAPNTTSAPQPTQPAQATKPTQPFTAPNTPSRPKPTPDPLNDSQNSRNNDPFGDDAFDAFDDDDDFGF</sequence>
<reference evidence="4 5" key="1">
    <citation type="journal article" date="2015" name="Genome Announc.">
        <title>Expanding the biotechnology potential of lactobacilli through comparative genomics of 213 strains and associated genera.</title>
        <authorList>
            <person name="Sun Z."/>
            <person name="Harris H.M."/>
            <person name="McCann A."/>
            <person name="Guo C."/>
            <person name="Argimon S."/>
            <person name="Zhang W."/>
            <person name="Yang X."/>
            <person name="Jeffery I.B."/>
            <person name="Cooney J.C."/>
            <person name="Kagawa T.F."/>
            <person name="Liu W."/>
            <person name="Song Y."/>
            <person name="Salvetti E."/>
            <person name="Wrobel A."/>
            <person name="Rasinkangas P."/>
            <person name="Parkhill J."/>
            <person name="Rea M.C."/>
            <person name="O'Sullivan O."/>
            <person name="Ritari J."/>
            <person name="Douillard F.P."/>
            <person name="Paul Ross R."/>
            <person name="Yang R."/>
            <person name="Briner A.E."/>
            <person name="Felis G.E."/>
            <person name="de Vos W.M."/>
            <person name="Barrangou R."/>
            <person name="Klaenhammer T.R."/>
            <person name="Caufield P.W."/>
            <person name="Cui Y."/>
            <person name="Zhang H."/>
            <person name="O'Toole P.W."/>
        </authorList>
    </citation>
    <scope>NUCLEOTIDE SEQUENCE [LARGE SCALE GENOMIC DNA]</scope>
    <source>
        <strain evidence="4 5">DSM 14792</strain>
    </source>
</reference>
<feature type="compositionally biased region" description="Basic and acidic residues" evidence="3">
    <location>
        <begin position="150"/>
        <end position="161"/>
    </location>
</feature>
<evidence type="ECO:0000313" key="5">
    <source>
        <dbReference type="Proteomes" id="UP000051639"/>
    </source>
</evidence>
<organism evidence="4 5">
    <name type="scientific">Limosilactobacillus ingluviei</name>
    <dbReference type="NCBI Taxonomy" id="148604"/>
    <lineage>
        <taxon>Bacteria</taxon>
        <taxon>Bacillati</taxon>
        <taxon>Bacillota</taxon>
        <taxon>Bacilli</taxon>
        <taxon>Lactobacillales</taxon>
        <taxon>Lactobacillaceae</taxon>
        <taxon>Limosilactobacillus</taxon>
    </lineage>
</organism>